<keyword evidence="1" id="KW-0949">S-adenosyl-L-methionine</keyword>
<gene>
    <name evidence="4" type="ORF">HNR65_002809</name>
</gene>
<dbReference type="GO" id="GO:0032259">
    <property type="term" value="P:methylation"/>
    <property type="evidence" value="ECO:0007669"/>
    <property type="project" value="UniProtKB-KW"/>
</dbReference>
<dbReference type="PROSITE" id="PS51668">
    <property type="entry name" value="TSAA_2"/>
    <property type="match status" value="1"/>
</dbReference>
<keyword evidence="4" id="KW-0489">Methyltransferase</keyword>
<dbReference type="CDD" id="cd09281">
    <property type="entry name" value="UPF0066"/>
    <property type="match status" value="1"/>
</dbReference>
<dbReference type="GO" id="GO:0008168">
    <property type="term" value="F:methyltransferase activity"/>
    <property type="evidence" value="ECO:0007669"/>
    <property type="project" value="UniProtKB-KW"/>
</dbReference>
<dbReference type="Pfam" id="PF01980">
    <property type="entry name" value="TrmO_N"/>
    <property type="match status" value="1"/>
</dbReference>
<dbReference type="AlphaFoldDB" id="A0A7W0CB79"/>
<dbReference type="InterPro" id="IPR023370">
    <property type="entry name" value="TrmO-like_N"/>
</dbReference>
<dbReference type="PANTHER" id="PTHR12818">
    <property type="entry name" value="TRNA (ADENINE(37)-N6)-METHYLTRANSFERASE"/>
    <property type="match status" value="1"/>
</dbReference>
<keyword evidence="4" id="KW-0808">Transferase</keyword>
<evidence type="ECO:0000256" key="1">
    <source>
        <dbReference type="ARBA" id="ARBA00022691"/>
    </source>
</evidence>
<evidence type="ECO:0000256" key="2">
    <source>
        <dbReference type="ARBA" id="ARBA00033753"/>
    </source>
</evidence>
<dbReference type="RefSeq" id="WP_181552091.1">
    <property type="nucleotide sequence ID" value="NZ_JACDUS010000009.1"/>
</dbReference>
<protein>
    <submittedName>
        <fullName evidence="4">tRNA-Thr(GGU) m(6)t(6)A37 methyltransferase TsaA</fullName>
    </submittedName>
</protein>
<reference evidence="4 5" key="1">
    <citation type="submission" date="2020-07" db="EMBL/GenBank/DDBJ databases">
        <title>Genomic Encyclopedia of Type Strains, Phase IV (KMG-IV): sequencing the most valuable type-strain genomes for metagenomic binning, comparative biology and taxonomic classification.</title>
        <authorList>
            <person name="Goeker M."/>
        </authorList>
    </citation>
    <scope>NUCLEOTIDE SEQUENCE [LARGE SCALE GENOMIC DNA]</scope>
    <source>
        <strain evidence="4 5">DSM 17721</strain>
    </source>
</reference>
<proteinExistence type="inferred from homology"/>
<organism evidence="4 5">
    <name type="scientific">Desulfosalsimonas propionicica</name>
    <dbReference type="NCBI Taxonomy" id="332175"/>
    <lineage>
        <taxon>Bacteria</taxon>
        <taxon>Pseudomonadati</taxon>
        <taxon>Thermodesulfobacteriota</taxon>
        <taxon>Desulfobacteria</taxon>
        <taxon>Desulfobacterales</taxon>
        <taxon>Desulfosalsimonadaceae</taxon>
        <taxon>Desulfosalsimonas</taxon>
    </lineage>
</organism>
<accession>A0A7W0CB79</accession>
<dbReference type="InterPro" id="IPR036413">
    <property type="entry name" value="YaeB-like_sf"/>
</dbReference>
<sequence>MKIEMTPIGTFYTDETDIPRHWTVSEAKGRIEINPDFQKGLQDLAVGEQIVVLFGFHKSQAFTPDLLVQKPPHRDRPFGVFSICSPRRPNPIGLSVLRVTDIRENVLEVENIDMLDQTPILDIKPHITGEK</sequence>
<dbReference type="PANTHER" id="PTHR12818:SF0">
    <property type="entry name" value="TRNA (ADENINE(37)-N6)-METHYLTRANSFERASE"/>
    <property type="match status" value="1"/>
</dbReference>
<feature type="domain" description="TsaA-like" evidence="3">
    <location>
        <begin position="5"/>
        <end position="131"/>
    </location>
</feature>
<comment type="caution">
    <text evidence="4">The sequence shown here is derived from an EMBL/GenBank/DDBJ whole genome shotgun (WGS) entry which is preliminary data.</text>
</comment>
<evidence type="ECO:0000313" key="5">
    <source>
        <dbReference type="Proteomes" id="UP000525298"/>
    </source>
</evidence>
<dbReference type="InterPro" id="IPR040372">
    <property type="entry name" value="YaeB-like"/>
</dbReference>
<dbReference type="EMBL" id="JACDUS010000009">
    <property type="protein sequence ID" value="MBA2882462.1"/>
    <property type="molecule type" value="Genomic_DNA"/>
</dbReference>
<dbReference type="NCBIfam" id="TIGR00104">
    <property type="entry name" value="tRNA_TsaA"/>
    <property type="match status" value="1"/>
</dbReference>
<evidence type="ECO:0000313" key="4">
    <source>
        <dbReference type="EMBL" id="MBA2882462.1"/>
    </source>
</evidence>
<name>A0A7W0CB79_9BACT</name>
<dbReference type="Proteomes" id="UP000525298">
    <property type="component" value="Unassembled WGS sequence"/>
</dbReference>
<dbReference type="Gene3D" id="2.40.30.70">
    <property type="entry name" value="YaeB-like"/>
    <property type="match status" value="1"/>
</dbReference>
<keyword evidence="5" id="KW-1185">Reference proteome</keyword>
<dbReference type="SUPFAM" id="SSF118196">
    <property type="entry name" value="YaeB-like"/>
    <property type="match status" value="1"/>
</dbReference>
<evidence type="ECO:0000259" key="3">
    <source>
        <dbReference type="PROSITE" id="PS51668"/>
    </source>
</evidence>
<dbReference type="InterPro" id="IPR036414">
    <property type="entry name" value="YaeB_N_sf"/>
</dbReference>
<comment type="similarity">
    <text evidence="2">Belongs to the tRNA methyltransferase O family.</text>
</comment>